<feature type="transmembrane region" description="Helical" evidence="8">
    <location>
        <begin position="453"/>
        <end position="472"/>
    </location>
</feature>
<dbReference type="PANTHER" id="PTHR48086">
    <property type="entry name" value="SODIUM/PROLINE SYMPORTER-RELATED"/>
    <property type="match status" value="1"/>
</dbReference>
<keyword evidence="3" id="KW-0813">Transport</keyword>
<keyword evidence="5 8" id="KW-1133">Transmembrane helix</keyword>
<dbReference type="OrthoDB" id="9810181at2"/>
<accession>A0A366ENE8</accession>
<proteinExistence type="inferred from homology"/>
<evidence type="ECO:0000256" key="5">
    <source>
        <dbReference type="ARBA" id="ARBA00022989"/>
    </source>
</evidence>
<dbReference type="Pfam" id="PF00474">
    <property type="entry name" value="SSF"/>
    <property type="match status" value="1"/>
</dbReference>
<feature type="transmembrane region" description="Helical" evidence="8">
    <location>
        <begin position="230"/>
        <end position="254"/>
    </location>
</feature>
<feature type="transmembrane region" description="Helical" evidence="8">
    <location>
        <begin position="123"/>
        <end position="140"/>
    </location>
</feature>
<comment type="caution">
    <text evidence="9">The sequence shown here is derived from an EMBL/GenBank/DDBJ whole genome shotgun (WGS) entry which is preliminary data.</text>
</comment>
<feature type="transmembrane region" description="Helical" evidence="8">
    <location>
        <begin position="371"/>
        <end position="390"/>
    </location>
</feature>
<protein>
    <submittedName>
        <fullName evidence="9">SSS family solute:Na+ symporter</fullName>
    </submittedName>
</protein>
<evidence type="ECO:0000256" key="2">
    <source>
        <dbReference type="ARBA" id="ARBA00006434"/>
    </source>
</evidence>
<evidence type="ECO:0000256" key="3">
    <source>
        <dbReference type="ARBA" id="ARBA00022448"/>
    </source>
</evidence>
<comment type="similarity">
    <text evidence="2 7">Belongs to the sodium:solute symporter (SSF) (TC 2.A.21) family.</text>
</comment>
<dbReference type="Proteomes" id="UP000252118">
    <property type="component" value="Unassembled WGS sequence"/>
</dbReference>
<reference evidence="9 10" key="1">
    <citation type="submission" date="2018-06" db="EMBL/GenBank/DDBJ databases">
        <title>Freshwater and sediment microbial communities from various areas in North America, analyzing microbe dynamics in response to fracking.</title>
        <authorList>
            <person name="Lamendella R."/>
        </authorList>
    </citation>
    <scope>NUCLEOTIDE SEQUENCE [LARGE SCALE GENOMIC DNA]</scope>
    <source>
        <strain evidence="9 10">97B</strain>
    </source>
</reference>
<keyword evidence="6 8" id="KW-0472">Membrane</keyword>
<feature type="transmembrane region" description="Helical" evidence="8">
    <location>
        <begin position="310"/>
        <end position="337"/>
    </location>
</feature>
<comment type="subcellular location">
    <subcellularLocation>
        <location evidence="1">Membrane</location>
        <topology evidence="1">Multi-pass membrane protein</topology>
    </subcellularLocation>
</comment>
<feature type="transmembrane region" description="Helical" evidence="8">
    <location>
        <begin position="6"/>
        <end position="25"/>
    </location>
</feature>
<dbReference type="GO" id="GO:0005886">
    <property type="term" value="C:plasma membrane"/>
    <property type="evidence" value="ECO:0007669"/>
    <property type="project" value="TreeGrafter"/>
</dbReference>
<evidence type="ECO:0000256" key="8">
    <source>
        <dbReference type="SAM" id="Phobius"/>
    </source>
</evidence>
<feature type="transmembrane region" description="Helical" evidence="8">
    <location>
        <begin position="37"/>
        <end position="64"/>
    </location>
</feature>
<dbReference type="CDD" id="cd10322">
    <property type="entry name" value="SLC5sbd"/>
    <property type="match status" value="1"/>
</dbReference>
<name>A0A366ENE8_9BACI</name>
<evidence type="ECO:0000256" key="6">
    <source>
        <dbReference type="ARBA" id="ARBA00023136"/>
    </source>
</evidence>
<gene>
    <name evidence="9" type="ORF">DET59_11192</name>
</gene>
<evidence type="ECO:0000313" key="10">
    <source>
        <dbReference type="Proteomes" id="UP000252118"/>
    </source>
</evidence>
<evidence type="ECO:0000256" key="7">
    <source>
        <dbReference type="RuleBase" id="RU362091"/>
    </source>
</evidence>
<evidence type="ECO:0000313" key="9">
    <source>
        <dbReference type="EMBL" id="RBP02995.1"/>
    </source>
</evidence>
<feature type="transmembrane region" description="Helical" evidence="8">
    <location>
        <begin position="424"/>
        <end position="441"/>
    </location>
</feature>
<dbReference type="InterPro" id="IPR001734">
    <property type="entry name" value="Na/solute_symporter"/>
</dbReference>
<feature type="transmembrane region" description="Helical" evidence="8">
    <location>
        <begin position="76"/>
        <end position="94"/>
    </location>
</feature>
<feature type="transmembrane region" description="Helical" evidence="8">
    <location>
        <begin position="192"/>
        <end position="210"/>
    </location>
</feature>
<organism evidence="9 10">
    <name type="scientific">Rossellomorea aquimaris</name>
    <dbReference type="NCBI Taxonomy" id="189382"/>
    <lineage>
        <taxon>Bacteria</taxon>
        <taxon>Bacillati</taxon>
        <taxon>Bacillota</taxon>
        <taxon>Bacilli</taxon>
        <taxon>Bacillales</taxon>
        <taxon>Bacillaceae</taxon>
        <taxon>Rossellomorea</taxon>
    </lineage>
</organism>
<dbReference type="PROSITE" id="PS50283">
    <property type="entry name" value="NA_SOLUT_SYMP_3"/>
    <property type="match status" value="1"/>
</dbReference>
<feature type="transmembrane region" description="Helical" evidence="8">
    <location>
        <begin position="160"/>
        <end position="180"/>
    </location>
</feature>
<evidence type="ECO:0000256" key="4">
    <source>
        <dbReference type="ARBA" id="ARBA00022692"/>
    </source>
</evidence>
<feature type="transmembrane region" description="Helical" evidence="8">
    <location>
        <begin position="275"/>
        <end position="298"/>
    </location>
</feature>
<keyword evidence="4 8" id="KW-0812">Transmembrane</keyword>
<dbReference type="InterPro" id="IPR050277">
    <property type="entry name" value="Sodium:Solute_Symporter"/>
</dbReference>
<dbReference type="InterPro" id="IPR038377">
    <property type="entry name" value="Na/Glc_symporter_sf"/>
</dbReference>
<dbReference type="AlphaFoldDB" id="A0A366ENE8"/>
<dbReference type="RefSeq" id="WP_113970341.1">
    <property type="nucleotide sequence ID" value="NZ_QNRJ01000011.1"/>
</dbReference>
<sequence length="489" mass="52286">MADWQIAMIMMIGYLVIALVVGVMAGRGHDKNSLDEFTVAGGGLGLVVMWFLMGGAVFSAFSFLGAPGWAYSKGAPALYILTYTAFAILPWYIIGPKIGKIGRKFNIYTVSGFMKKRYGGKTLPILIGIIALLASIQYLATQMKGMAYIFNIMTEGRIPLWLGALLAYGIVVVYVATGGLRAAAWSDVFQGILMIVISWVVGLAIVNKLHDSVGGMFTNLVQDNPAFFEIGNAGSTMSGTAYTTTILVSLIGFLMWPHLFSKSYASNARTIKKTVLVYPIFALFLIPLLFVGFSAVNIVNPVDIGAPDEILPYLITTVLSLPGWVYGLVGAGALAAAMSTADAITHSASLEFTDGVIKNVKPDLSDKTTLLLMRIGVFVVGGLAYFITVFGGQGLIALLLGAYGSIVQFAPGVYGALYSKRVTGPAVITGLIVGTFVNYYYQLVAETTPFEIHAGILGLICNIVIVIVVSAFTQQKSIRIAEEYRNIGS</sequence>
<dbReference type="Gene3D" id="1.20.1730.10">
    <property type="entry name" value="Sodium/glucose cotransporter"/>
    <property type="match status" value="1"/>
</dbReference>
<evidence type="ECO:0000256" key="1">
    <source>
        <dbReference type="ARBA" id="ARBA00004141"/>
    </source>
</evidence>
<feature type="transmembrane region" description="Helical" evidence="8">
    <location>
        <begin position="396"/>
        <end position="417"/>
    </location>
</feature>
<dbReference type="GO" id="GO:0022857">
    <property type="term" value="F:transmembrane transporter activity"/>
    <property type="evidence" value="ECO:0007669"/>
    <property type="project" value="InterPro"/>
</dbReference>
<dbReference type="EMBL" id="QNRJ01000011">
    <property type="protein sequence ID" value="RBP02995.1"/>
    <property type="molecule type" value="Genomic_DNA"/>
</dbReference>